<protein>
    <submittedName>
        <fullName evidence="2">Uncharacterized protein</fullName>
    </submittedName>
</protein>
<sequence length="79" mass="9169">MKETNKTSIMTGSIRDKSAKQNNQKKGRAGIEIGGFRLVFVTPRILGRVGTKKRRGKWYRQRQQEMRNCITKVVARFDL</sequence>
<keyword evidence="3" id="KW-1185">Reference proteome</keyword>
<accession>A0A0C2X3F1</accession>
<dbReference type="HOGENOM" id="CLU_2607504_0_0_1"/>
<dbReference type="Proteomes" id="UP000054097">
    <property type="component" value="Unassembled WGS sequence"/>
</dbReference>
<feature type="compositionally biased region" description="Polar residues" evidence="1">
    <location>
        <begin position="1"/>
        <end position="11"/>
    </location>
</feature>
<proteinExistence type="predicted"/>
<feature type="region of interest" description="Disordered" evidence="1">
    <location>
        <begin position="1"/>
        <end position="27"/>
    </location>
</feature>
<dbReference type="AlphaFoldDB" id="A0A0C2X3F1"/>
<evidence type="ECO:0000256" key="1">
    <source>
        <dbReference type="SAM" id="MobiDB-lite"/>
    </source>
</evidence>
<evidence type="ECO:0000313" key="2">
    <source>
        <dbReference type="EMBL" id="KIM32733.1"/>
    </source>
</evidence>
<name>A0A0C2X3F1_SERVB</name>
<reference evidence="2 3" key="1">
    <citation type="submission" date="2014-04" db="EMBL/GenBank/DDBJ databases">
        <authorList>
            <consortium name="DOE Joint Genome Institute"/>
            <person name="Kuo A."/>
            <person name="Zuccaro A."/>
            <person name="Kohler A."/>
            <person name="Nagy L.G."/>
            <person name="Floudas D."/>
            <person name="Copeland A."/>
            <person name="Barry K.W."/>
            <person name="Cichocki N."/>
            <person name="Veneault-Fourrey C."/>
            <person name="LaButti K."/>
            <person name="Lindquist E.A."/>
            <person name="Lipzen A."/>
            <person name="Lundell T."/>
            <person name="Morin E."/>
            <person name="Murat C."/>
            <person name="Sun H."/>
            <person name="Tunlid A."/>
            <person name="Henrissat B."/>
            <person name="Grigoriev I.V."/>
            <person name="Hibbett D.S."/>
            <person name="Martin F."/>
            <person name="Nordberg H.P."/>
            <person name="Cantor M.N."/>
            <person name="Hua S.X."/>
        </authorList>
    </citation>
    <scope>NUCLEOTIDE SEQUENCE [LARGE SCALE GENOMIC DNA]</scope>
    <source>
        <strain evidence="2 3">MAFF 305830</strain>
    </source>
</reference>
<evidence type="ECO:0000313" key="3">
    <source>
        <dbReference type="Proteomes" id="UP000054097"/>
    </source>
</evidence>
<reference evidence="3" key="2">
    <citation type="submission" date="2015-01" db="EMBL/GenBank/DDBJ databases">
        <title>Evolutionary Origins and Diversification of the Mycorrhizal Mutualists.</title>
        <authorList>
            <consortium name="DOE Joint Genome Institute"/>
            <consortium name="Mycorrhizal Genomics Consortium"/>
            <person name="Kohler A."/>
            <person name="Kuo A."/>
            <person name="Nagy L.G."/>
            <person name="Floudas D."/>
            <person name="Copeland A."/>
            <person name="Barry K.W."/>
            <person name="Cichocki N."/>
            <person name="Veneault-Fourrey C."/>
            <person name="LaButti K."/>
            <person name="Lindquist E.A."/>
            <person name="Lipzen A."/>
            <person name="Lundell T."/>
            <person name="Morin E."/>
            <person name="Murat C."/>
            <person name="Riley R."/>
            <person name="Ohm R."/>
            <person name="Sun H."/>
            <person name="Tunlid A."/>
            <person name="Henrissat B."/>
            <person name="Grigoriev I.V."/>
            <person name="Hibbett D.S."/>
            <person name="Martin F."/>
        </authorList>
    </citation>
    <scope>NUCLEOTIDE SEQUENCE [LARGE SCALE GENOMIC DNA]</scope>
    <source>
        <strain evidence="3">MAFF 305830</strain>
    </source>
</reference>
<dbReference type="EMBL" id="KN824279">
    <property type="protein sequence ID" value="KIM32733.1"/>
    <property type="molecule type" value="Genomic_DNA"/>
</dbReference>
<gene>
    <name evidence="2" type="ORF">M408DRAFT_185827</name>
</gene>
<organism evidence="2 3">
    <name type="scientific">Serendipita vermifera MAFF 305830</name>
    <dbReference type="NCBI Taxonomy" id="933852"/>
    <lineage>
        <taxon>Eukaryota</taxon>
        <taxon>Fungi</taxon>
        <taxon>Dikarya</taxon>
        <taxon>Basidiomycota</taxon>
        <taxon>Agaricomycotina</taxon>
        <taxon>Agaricomycetes</taxon>
        <taxon>Sebacinales</taxon>
        <taxon>Serendipitaceae</taxon>
        <taxon>Serendipita</taxon>
    </lineage>
</organism>